<keyword evidence="7" id="KW-0679">Respiratory chain</keyword>
<evidence type="ECO:0000256" key="3">
    <source>
        <dbReference type="ARBA" id="ARBA00007012"/>
    </source>
</evidence>
<proteinExistence type="inferred from homology"/>
<dbReference type="GO" id="GO:0006120">
    <property type="term" value="P:mitochondrial electron transport, NADH to ubiquinone"/>
    <property type="evidence" value="ECO:0007669"/>
    <property type="project" value="TreeGrafter"/>
</dbReference>
<dbReference type="InterPro" id="IPR001750">
    <property type="entry name" value="ND/Mrp_TM"/>
</dbReference>
<evidence type="ECO:0000256" key="15">
    <source>
        <dbReference type="ARBA" id="ARBA00023128"/>
    </source>
</evidence>
<dbReference type="InterPro" id="IPR050175">
    <property type="entry name" value="Complex_I_Subunit_2"/>
</dbReference>
<feature type="transmembrane region" description="Helical" evidence="19">
    <location>
        <begin position="6"/>
        <end position="39"/>
    </location>
</feature>
<comment type="subcellular location">
    <subcellularLocation>
        <location evidence="2">Mitochondrion inner membrane</location>
        <topology evidence="2">Multi-pass membrane protein</topology>
    </subcellularLocation>
</comment>
<feature type="transmembrane region" description="Helical" evidence="19">
    <location>
        <begin position="236"/>
        <end position="261"/>
    </location>
</feature>
<keyword evidence="8 19" id="KW-0812">Transmembrane</keyword>
<dbReference type="AlphaFoldDB" id="A0A411FEQ4"/>
<name>A0A411FEQ4_9ARAC</name>
<evidence type="ECO:0000256" key="6">
    <source>
        <dbReference type="ARBA" id="ARBA00022448"/>
    </source>
</evidence>
<dbReference type="PANTHER" id="PTHR46552">
    <property type="entry name" value="NADH-UBIQUINONE OXIDOREDUCTASE CHAIN 2"/>
    <property type="match status" value="1"/>
</dbReference>
<evidence type="ECO:0000256" key="19">
    <source>
        <dbReference type="SAM" id="Phobius"/>
    </source>
</evidence>
<sequence>MGFYFLMYFIGFFIMFGYSEWFMVWMGLEVIMFSFLLIVVDTENSHVVMSCYRYFFIQSAASGGILGLLYYSGWDYIVEALLWFSLGAGPFYFWYISVMIDFNWLGCFFLMTFQKVPVFVVMWDLGSVYKWVVIFTSLVVGVWGILNCLSLKGILGYSSVHYLGWVLLGQLVDKELWCFYFLLYIFMMLGVIMVIKSFFVVGHINSMNIYVILLCLLILGGVPPFLGFIIKWLGFLFFFCVDVFVVYVLVVCSVFMCYSYLRIGYSVIMGGSVKGSMFFGNELFHFGVLNLFLGVVGLIIVGSM</sequence>
<keyword evidence="16 19" id="KW-0472">Membrane</keyword>
<feature type="transmembrane region" description="Helical" evidence="19">
    <location>
        <begin position="128"/>
        <end position="146"/>
    </location>
</feature>
<evidence type="ECO:0000256" key="10">
    <source>
        <dbReference type="ARBA" id="ARBA00022967"/>
    </source>
</evidence>
<evidence type="ECO:0000259" key="20">
    <source>
        <dbReference type="Pfam" id="PF00361"/>
    </source>
</evidence>
<evidence type="ECO:0000256" key="12">
    <source>
        <dbReference type="ARBA" id="ARBA00022989"/>
    </source>
</evidence>
<dbReference type="EC" id="7.1.1.2" evidence="4"/>
<comment type="function">
    <text evidence="1">Core subunit of the mitochondrial membrane respiratory chain NADH dehydrogenase (Complex I) that is believed to belong to the minimal assembly required for catalysis. Complex I functions in the transfer of electrons from NADH to the respiratory chain. The immediate electron acceptor for the enzyme is believed to be ubiquinone.</text>
</comment>
<feature type="domain" description="NADH:quinone oxidoreductase/Mrp antiporter transmembrane" evidence="20">
    <location>
        <begin position="84"/>
        <end position="256"/>
    </location>
</feature>
<evidence type="ECO:0000256" key="1">
    <source>
        <dbReference type="ARBA" id="ARBA00003257"/>
    </source>
</evidence>
<feature type="transmembrane region" description="Helical" evidence="19">
    <location>
        <begin position="177"/>
        <end position="195"/>
    </location>
</feature>
<organism evidence="21">
    <name type="scientific">Mesabolivar sp. ITV1036I2</name>
    <dbReference type="NCBI Taxonomy" id="2508675"/>
    <lineage>
        <taxon>Eukaryota</taxon>
        <taxon>Metazoa</taxon>
        <taxon>Ecdysozoa</taxon>
        <taxon>Arthropoda</taxon>
        <taxon>Chelicerata</taxon>
        <taxon>Arachnida</taxon>
        <taxon>Araneae</taxon>
        <taxon>Araneomorphae</taxon>
        <taxon>Haplogynae</taxon>
        <taxon>Pholcoidea</taxon>
        <taxon>Pholcidae</taxon>
        <taxon>Mesabolivar</taxon>
    </lineage>
</organism>
<feature type="transmembrane region" description="Helical" evidence="19">
    <location>
        <begin position="102"/>
        <end position="122"/>
    </location>
</feature>
<feature type="transmembrane region" description="Helical" evidence="19">
    <location>
        <begin position="282"/>
        <end position="301"/>
    </location>
</feature>
<keyword evidence="14" id="KW-0830">Ubiquinone</keyword>
<evidence type="ECO:0000256" key="8">
    <source>
        <dbReference type="ARBA" id="ARBA00022692"/>
    </source>
</evidence>
<gene>
    <name evidence="21" type="primary">ND2</name>
</gene>
<evidence type="ECO:0000256" key="9">
    <source>
        <dbReference type="ARBA" id="ARBA00022792"/>
    </source>
</evidence>
<comment type="similarity">
    <text evidence="3">Belongs to the complex I subunit 2 family.</text>
</comment>
<evidence type="ECO:0000256" key="7">
    <source>
        <dbReference type="ARBA" id="ARBA00022660"/>
    </source>
</evidence>
<evidence type="ECO:0000256" key="16">
    <source>
        <dbReference type="ARBA" id="ARBA00023136"/>
    </source>
</evidence>
<keyword evidence="15 21" id="KW-0496">Mitochondrion</keyword>
<feature type="transmembrane region" description="Helical" evidence="19">
    <location>
        <begin position="207"/>
        <end position="230"/>
    </location>
</feature>
<dbReference type="PANTHER" id="PTHR46552:SF1">
    <property type="entry name" value="NADH-UBIQUINONE OXIDOREDUCTASE CHAIN 2"/>
    <property type="match status" value="1"/>
</dbReference>
<evidence type="ECO:0000256" key="13">
    <source>
        <dbReference type="ARBA" id="ARBA00023027"/>
    </source>
</evidence>
<reference evidence="21" key="1">
    <citation type="journal article" date="2019" name="Mitochondrial DNA Part B Resour">
        <title>Complete mitochondrial genomes of three troglophile cave spiders (Mesabolivar, pholcidae).</title>
        <authorList>
            <person name="Oliveira R.R.M."/>
            <person name="Vasconcelos S."/>
            <person name="Pires E.S."/>
            <person name="Pietrobon T."/>
            <person name="Prous X."/>
            <person name="Oliveira G."/>
        </authorList>
    </citation>
    <scope>NUCLEOTIDE SEQUENCE</scope>
    <source>
        <strain evidence="21">ITV1036I2</strain>
    </source>
</reference>
<evidence type="ECO:0000256" key="14">
    <source>
        <dbReference type="ARBA" id="ARBA00023075"/>
    </source>
</evidence>
<evidence type="ECO:0000256" key="5">
    <source>
        <dbReference type="ARBA" id="ARBA00021008"/>
    </source>
</evidence>
<dbReference type="GO" id="GO:0005743">
    <property type="term" value="C:mitochondrial inner membrane"/>
    <property type="evidence" value="ECO:0007669"/>
    <property type="project" value="UniProtKB-SubCell"/>
</dbReference>
<evidence type="ECO:0000256" key="11">
    <source>
        <dbReference type="ARBA" id="ARBA00022982"/>
    </source>
</evidence>
<evidence type="ECO:0000313" key="21">
    <source>
        <dbReference type="EMBL" id="QBA91990.1"/>
    </source>
</evidence>
<feature type="transmembrane region" description="Helical" evidence="19">
    <location>
        <begin position="51"/>
        <end position="70"/>
    </location>
</feature>
<keyword evidence="12 19" id="KW-1133">Transmembrane helix</keyword>
<evidence type="ECO:0000256" key="2">
    <source>
        <dbReference type="ARBA" id="ARBA00004448"/>
    </source>
</evidence>
<evidence type="ECO:0000256" key="17">
    <source>
        <dbReference type="ARBA" id="ARBA00031028"/>
    </source>
</evidence>
<dbReference type="Pfam" id="PF00361">
    <property type="entry name" value="Proton_antipo_M"/>
    <property type="match status" value="1"/>
</dbReference>
<keyword evidence="13" id="KW-0520">NAD</keyword>
<evidence type="ECO:0000256" key="18">
    <source>
        <dbReference type="ARBA" id="ARBA00049551"/>
    </source>
</evidence>
<keyword evidence="11" id="KW-0249">Electron transport</keyword>
<comment type="catalytic activity">
    <reaction evidence="18">
        <text>a ubiquinone + NADH + 5 H(+)(in) = a ubiquinol + NAD(+) + 4 H(+)(out)</text>
        <dbReference type="Rhea" id="RHEA:29091"/>
        <dbReference type="Rhea" id="RHEA-COMP:9565"/>
        <dbReference type="Rhea" id="RHEA-COMP:9566"/>
        <dbReference type="ChEBI" id="CHEBI:15378"/>
        <dbReference type="ChEBI" id="CHEBI:16389"/>
        <dbReference type="ChEBI" id="CHEBI:17976"/>
        <dbReference type="ChEBI" id="CHEBI:57540"/>
        <dbReference type="ChEBI" id="CHEBI:57945"/>
        <dbReference type="EC" id="7.1.1.2"/>
    </reaction>
</comment>
<keyword evidence="9" id="KW-0999">Mitochondrion inner membrane</keyword>
<accession>A0A411FEQ4</accession>
<keyword evidence="6" id="KW-0813">Transport</keyword>
<protein>
    <recommendedName>
        <fullName evidence="5">NADH-ubiquinone oxidoreductase chain 2</fullName>
        <ecNumber evidence="4">7.1.1.2</ecNumber>
    </recommendedName>
    <alternativeName>
        <fullName evidence="17">NADH dehydrogenase subunit 2</fullName>
    </alternativeName>
</protein>
<evidence type="ECO:0000256" key="4">
    <source>
        <dbReference type="ARBA" id="ARBA00012944"/>
    </source>
</evidence>
<keyword evidence="10" id="KW-1278">Translocase</keyword>
<dbReference type="GO" id="GO:0008137">
    <property type="term" value="F:NADH dehydrogenase (ubiquinone) activity"/>
    <property type="evidence" value="ECO:0007669"/>
    <property type="project" value="UniProtKB-EC"/>
</dbReference>
<geneLocation type="mitochondrion" evidence="21"/>
<dbReference type="EMBL" id="MH643813">
    <property type="protein sequence ID" value="QBA91990.1"/>
    <property type="molecule type" value="Genomic_DNA"/>
</dbReference>